<evidence type="ECO:0000313" key="2">
    <source>
        <dbReference type="WBParaSite" id="JU765_v2.g9870.t1"/>
    </source>
</evidence>
<protein>
    <submittedName>
        <fullName evidence="2">Uncharacterized protein</fullName>
    </submittedName>
</protein>
<sequence length="264" mass="31647">MQIHRPYVEERSRIIKRENIAEPHFYGSTRYQASEKRALIPYFEGPTAKTIPTRFDLGVDDEEINYYCPNDKSMWGCFIAHNYMKFIYSTTIKSPWNHFIVDFQLLKHKTRETIRYHNYYTRLIDENFPCNEVGQEYIEWVMYQGRHMHYSVYMDTTEDSNAYLFFNAKNEICEYHIPIDQLKQNDITSVNYYPEPILIKNYKVFKGMKFITPPGYKYITPLMGVDSPARTLNFVVVNLDNPAELKLICYRFTSVYKDEPLKWE</sequence>
<evidence type="ECO:0000313" key="1">
    <source>
        <dbReference type="Proteomes" id="UP000887576"/>
    </source>
</evidence>
<reference evidence="2" key="1">
    <citation type="submission" date="2022-11" db="UniProtKB">
        <authorList>
            <consortium name="WormBaseParasite"/>
        </authorList>
    </citation>
    <scope>IDENTIFICATION</scope>
</reference>
<dbReference type="Proteomes" id="UP000887576">
    <property type="component" value="Unplaced"/>
</dbReference>
<name>A0AC34RSL6_9BILA</name>
<organism evidence="1 2">
    <name type="scientific">Panagrolaimus sp. JU765</name>
    <dbReference type="NCBI Taxonomy" id="591449"/>
    <lineage>
        <taxon>Eukaryota</taxon>
        <taxon>Metazoa</taxon>
        <taxon>Ecdysozoa</taxon>
        <taxon>Nematoda</taxon>
        <taxon>Chromadorea</taxon>
        <taxon>Rhabditida</taxon>
        <taxon>Tylenchina</taxon>
        <taxon>Panagrolaimomorpha</taxon>
        <taxon>Panagrolaimoidea</taxon>
        <taxon>Panagrolaimidae</taxon>
        <taxon>Panagrolaimus</taxon>
    </lineage>
</organism>
<dbReference type="WBParaSite" id="JU765_v2.g9870.t1">
    <property type="protein sequence ID" value="JU765_v2.g9870.t1"/>
    <property type="gene ID" value="JU765_v2.g9870"/>
</dbReference>
<accession>A0AC34RSL6</accession>
<proteinExistence type="predicted"/>